<accession>A0ABU7TYW9</accession>
<keyword evidence="2" id="KW-1185">Reference proteome</keyword>
<dbReference type="EMBL" id="JAWJZY010000001">
    <property type="protein sequence ID" value="MEE8657647.1"/>
    <property type="molecule type" value="Genomic_DNA"/>
</dbReference>
<comment type="caution">
    <text evidence="1">The sequence shown here is derived from an EMBL/GenBank/DDBJ whole genome shotgun (WGS) entry which is preliminary data.</text>
</comment>
<protein>
    <submittedName>
        <fullName evidence="1">Uncharacterized protein</fullName>
    </submittedName>
</protein>
<name>A0ABU7TYW9_9PROT</name>
<dbReference type="RefSeq" id="WP_394818659.1">
    <property type="nucleotide sequence ID" value="NZ_JAWJZY010000001.1"/>
</dbReference>
<organism evidence="1 2">
    <name type="scientific">Sorlinia euscelidii</name>
    <dbReference type="NCBI Taxonomy" id="3081148"/>
    <lineage>
        <taxon>Bacteria</taxon>
        <taxon>Pseudomonadati</taxon>
        <taxon>Pseudomonadota</taxon>
        <taxon>Alphaproteobacteria</taxon>
        <taxon>Acetobacterales</taxon>
        <taxon>Acetobacteraceae</taxon>
        <taxon>Sorlinia</taxon>
    </lineage>
</organism>
<gene>
    <name evidence="1" type="ORF">DOFOFD_01290</name>
</gene>
<sequence length="68" mass="7556">MSADDDPLTRLEAAMQRIAYAIDRRAATEPAPASEASEEKRSVAAHIDLLIARIDDVLERCTSEEEDR</sequence>
<evidence type="ECO:0000313" key="2">
    <source>
        <dbReference type="Proteomes" id="UP001312908"/>
    </source>
</evidence>
<evidence type="ECO:0000313" key="1">
    <source>
        <dbReference type="EMBL" id="MEE8657647.1"/>
    </source>
</evidence>
<proteinExistence type="predicted"/>
<reference evidence="1 2" key="1">
    <citation type="submission" date="2023-10" db="EMBL/GenBank/DDBJ databases">
        <title>Sorlinia euscelidii gen. nov., sp. nov., an acetic acid bacteria isolated from the gut of Euscelidius variegatus emitter.</title>
        <authorList>
            <person name="Michoud G."/>
            <person name="Marasco R."/>
            <person name="Seferji K."/>
            <person name="Gonella E."/>
            <person name="Garuglieri E."/>
            <person name="Alma A."/>
            <person name="Mapelli F."/>
            <person name="Borin S."/>
            <person name="Daffonchio D."/>
            <person name="Crotti E."/>
        </authorList>
    </citation>
    <scope>NUCLEOTIDE SEQUENCE [LARGE SCALE GENOMIC DNA]</scope>
    <source>
        <strain evidence="1 2">EV16P</strain>
    </source>
</reference>
<dbReference type="Proteomes" id="UP001312908">
    <property type="component" value="Unassembled WGS sequence"/>
</dbReference>